<name>A0A1H8TUR3_9ACTN</name>
<reference evidence="2" key="1">
    <citation type="submission" date="2016-10" db="EMBL/GenBank/DDBJ databases">
        <authorList>
            <person name="Varghese N."/>
            <person name="Submissions S."/>
        </authorList>
    </citation>
    <scope>NUCLEOTIDE SEQUENCE [LARGE SCALE GENOMIC DNA]</scope>
    <source>
        <strain evidence="2">DSM 45413</strain>
    </source>
</reference>
<accession>A0A1H8TUR3</accession>
<dbReference type="Proteomes" id="UP000198960">
    <property type="component" value="Unassembled WGS sequence"/>
</dbReference>
<dbReference type="RefSeq" id="WP_091943474.1">
    <property type="nucleotide sequence ID" value="NZ_FOEE01000007.1"/>
</dbReference>
<keyword evidence="2" id="KW-1185">Reference proteome</keyword>
<dbReference type="EMBL" id="FOEE01000007">
    <property type="protein sequence ID" value="SEO94158.1"/>
    <property type="molecule type" value="Genomic_DNA"/>
</dbReference>
<dbReference type="InterPro" id="IPR046156">
    <property type="entry name" value="DUF6158"/>
</dbReference>
<evidence type="ECO:0000313" key="2">
    <source>
        <dbReference type="Proteomes" id="UP000198960"/>
    </source>
</evidence>
<dbReference type="OrthoDB" id="4859584at2"/>
<dbReference type="STRING" id="673521.SAMN05660991_02430"/>
<sequence length="76" mass="8587">MLQPPAMAEISDEDLNRELNHLYEKRHDILRTGSADAWANHRERTDQLEAEYLRRFSRGVTDAAAKLAGYGVSTAS</sequence>
<evidence type="ECO:0000313" key="1">
    <source>
        <dbReference type="EMBL" id="SEO94158.1"/>
    </source>
</evidence>
<dbReference type="Pfam" id="PF19655">
    <property type="entry name" value="DUF6158"/>
    <property type="match status" value="1"/>
</dbReference>
<protein>
    <submittedName>
        <fullName evidence="1">Uncharacterized protein</fullName>
    </submittedName>
</protein>
<dbReference type="AlphaFoldDB" id="A0A1H8TUR3"/>
<gene>
    <name evidence="1" type="ORF">SAMN05660991_02430</name>
</gene>
<organism evidence="1 2">
    <name type="scientific">Trujillonella endophytica</name>
    <dbReference type="NCBI Taxonomy" id="673521"/>
    <lineage>
        <taxon>Bacteria</taxon>
        <taxon>Bacillati</taxon>
        <taxon>Actinomycetota</taxon>
        <taxon>Actinomycetes</taxon>
        <taxon>Geodermatophilales</taxon>
        <taxon>Geodermatophilaceae</taxon>
        <taxon>Trujillonella</taxon>
    </lineage>
</organism>
<proteinExistence type="predicted"/>